<dbReference type="PANTHER" id="PTHR43840:SF15">
    <property type="entry name" value="MITOCHONDRIAL METAL TRANSPORTER 1-RELATED"/>
    <property type="match status" value="1"/>
</dbReference>
<protein>
    <recommendedName>
        <fullName evidence="8">Cation efflux protein transmembrane domain-containing protein</fullName>
    </recommendedName>
</protein>
<dbReference type="Proteomes" id="UP000654345">
    <property type="component" value="Unassembled WGS sequence"/>
</dbReference>
<keyword evidence="10" id="KW-1185">Reference proteome</keyword>
<evidence type="ECO:0000313" key="10">
    <source>
        <dbReference type="Proteomes" id="UP000654345"/>
    </source>
</evidence>
<evidence type="ECO:0000259" key="8">
    <source>
        <dbReference type="Pfam" id="PF01545"/>
    </source>
</evidence>
<evidence type="ECO:0000256" key="3">
    <source>
        <dbReference type="ARBA" id="ARBA00022448"/>
    </source>
</evidence>
<keyword evidence="4 7" id="KW-0812">Transmembrane</keyword>
<dbReference type="NCBIfam" id="TIGR01297">
    <property type="entry name" value="CDF"/>
    <property type="match status" value="1"/>
</dbReference>
<dbReference type="InterPro" id="IPR027469">
    <property type="entry name" value="Cation_efflux_TMD_sf"/>
</dbReference>
<reference evidence="9 10" key="1">
    <citation type="journal article" date="2021" name="Int. J. Syst. Evol. Microbiol.">
        <title>Reticulibacter mediterranei gen. nov., sp. nov., within the new family Reticulibacteraceae fam. nov., and Ktedonospora formicarum gen. nov., sp. nov., Ktedonobacter robiniae sp. nov., Dictyobacter formicarum sp. nov. and Dictyobacter arantiisoli sp. nov., belonging to the class Ktedonobacteria.</title>
        <authorList>
            <person name="Yabe S."/>
            <person name="Zheng Y."/>
            <person name="Wang C.M."/>
            <person name="Sakai Y."/>
            <person name="Abe K."/>
            <person name="Yokota A."/>
            <person name="Donadio S."/>
            <person name="Cavaletti L."/>
            <person name="Monciardini P."/>
        </authorList>
    </citation>
    <scope>NUCLEOTIDE SEQUENCE [LARGE SCALE GENOMIC DNA]</scope>
    <source>
        <strain evidence="9 10">SOSP1-30</strain>
    </source>
</reference>
<evidence type="ECO:0000256" key="6">
    <source>
        <dbReference type="ARBA" id="ARBA00023136"/>
    </source>
</evidence>
<accession>A0ABQ3V693</accession>
<name>A0ABQ3V693_9CHLR</name>
<feature type="transmembrane region" description="Helical" evidence="7">
    <location>
        <begin position="65"/>
        <end position="86"/>
    </location>
</feature>
<dbReference type="SUPFAM" id="SSF161111">
    <property type="entry name" value="Cation efflux protein transmembrane domain-like"/>
    <property type="match status" value="1"/>
</dbReference>
<proteinExistence type="inferred from homology"/>
<dbReference type="InterPro" id="IPR002524">
    <property type="entry name" value="Cation_efflux"/>
</dbReference>
<dbReference type="PANTHER" id="PTHR43840">
    <property type="entry name" value="MITOCHONDRIAL METAL TRANSPORTER 1-RELATED"/>
    <property type="match status" value="1"/>
</dbReference>
<comment type="subcellular location">
    <subcellularLocation>
        <location evidence="1">Membrane</location>
        <topology evidence="1">Multi-pass membrane protein</topology>
    </subcellularLocation>
</comment>
<dbReference type="Gene3D" id="1.20.1510.10">
    <property type="entry name" value="Cation efflux protein transmembrane domain"/>
    <property type="match status" value="1"/>
</dbReference>
<organism evidence="9 10">
    <name type="scientific">Ktedonobacter robiniae</name>
    <dbReference type="NCBI Taxonomy" id="2778365"/>
    <lineage>
        <taxon>Bacteria</taxon>
        <taxon>Bacillati</taxon>
        <taxon>Chloroflexota</taxon>
        <taxon>Ktedonobacteria</taxon>
        <taxon>Ktedonobacterales</taxon>
        <taxon>Ktedonobacteraceae</taxon>
        <taxon>Ktedonobacter</taxon>
    </lineage>
</organism>
<keyword evidence="6 7" id="KW-0472">Membrane</keyword>
<evidence type="ECO:0000256" key="5">
    <source>
        <dbReference type="ARBA" id="ARBA00022989"/>
    </source>
</evidence>
<evidence type="ECO:0000256" key="4">
    <source>
        <dbReference type="ARBA" id="ARBA00022692"/>
    </source>
</evidence>
<evidence type="ECO:0000256" key="7">
    <source>
        <dbReference type="SAM" id="Phobius"/>
    </source>
</evidence>
<gene>
    <name evidence="9" type="ORF">KSB_89380</name>
</gene>
<comment type="caution">
    <text evidence="9">The sequence shown here is derived from an EMBL/GenBank/DDBJ whole genome shotgun (WGS) entry which is preliminary data.</text>
</comment>
<evidence type="ECO:0000256" key="2">
    <source>
        <dbReference type="ARBA" id="ARBA00008114"/>
    </source>
</evidence>
<evidence type="ECO:0000256" key="1">
    <source>
        <dbReference type="ARBA" id="ARBA00004141"/>
    </source>
</evidence>
<feature type="domain" description="Cation efflux protein transmembrane" evidence="8">
    <location>
        <begin position="3"/>
        <end position="159"/>
    </location>
</feature>
<evidence type="ECO:0000313" key="9">
    <source>
        <dbReference type="EMBL" id="GHO60463.1"/>
    </source>
</evidence>
<dbReference type="InterPro" id="IPR050291">
    <property type="entry name" value="CDF_Transporter"/>
</dbReference>
<dbReference type="EMBL" id="BNJG01000005">
    <property type="protein sequence ID" value="GHO60463.1"/>
    <property type="molecule type" value="Genomic_DNA"/>
</dbReference>
<feature type="transmembrane region" description="Helical" evidence="7">
    <location>
        <begin position="20"/>
        <end position="44"/>
    </location>
</feature>
<keyword evidence="3" id="KW-0813">Transport</keyword>
<dbReference type="Pfam" id="PF01545">
    <property type="entry name" value="Cation_efflux"/>
    <property type="match status" value="1"/>
</dbReference>
<keyword evidence="5 7" id="KW-1133">Transmembrane helix</keyword>
<comment type="similarity">
    <text evidence="2">Belongs to the cation diffusion facilitator (CDF) transporter (TC 2.A.4) family.</text>
</comment>
<dbReference type="InterPro" id="IPR058533">
    <property type="entry name" value="Cation_efflux_TM"/>
</dbReference>
<sequence>MGAALGLTAMKLLVEILTGSLGILAEAAHSGLDLIAALMTLFAVRVSSRPADETHHYGHEKFENLSAFLEALLLLATAGWVIVEAIRRLLTHEGNVEISLWAFLVMGVSILVDVTRSRVLLRVARKVGSQALEADALHFSTDIWSSTMVIAGLLVVFLTGLWHLPSWLTQADAPPNIADLLQHGLLKASFIPSGPQRELRDLTRYRVRLTEEKARGLCCKNDEENKMSRECLPLFCLGNLCKEPGNQGNQTFHISFVSPL</sequence>
<dbReference type="RefSeq" id="WP_420799592.1">
    <property type="nucleotide sequence ID" value="NZ_BNJG01000005.1"/>
</dbReference>
<feature type="transmembrane region" description="Helical" evidence="7">
    <location>
        <begin position="98"/>
        <end position="115"/>
    </location>
</feature>
<feature type="transmembrane region" description="Helical" evidence="7">
    <location>
        <begin position="143"/>
        <end position="164"/>
    </location>
</feature>